<keyword evidence="1" id="KW-1133">Transmembrane helix</keyword>
<evidence type="ECO:0000256" key="1">
    <source>
        <dbReference type="SAM" id="Phobius"/>
    </source>
</evidence>
<evidence type="ECO:0000313" key="2">
    <source>
        <dbReference type="EMBL" id="MDD9208161.1"/>
    </source>
</evidence>
<reference evidence="2" key="1">
    <citation type="submission" date="2023-02" db="EMBL/GenBank/DDBJ databases">
        <title>Georgenia sp.10Sc9-8, isolated from a soil sample collected from the Taklamakan desert.</title>
        <authorList>
            <person name="Liu S."/>
        </authorList>
    </citation>
    <scope>NUCLEOTIDE SEQUENCE</scope>
    <source>
        <strain evidence="2">10Sc9-8</strain>
    </source>
</reference>
<name>A0ABT5U1E8_9MICO</name>
<protein>
    <recommendedName>
        <fullName evidence="4">DUF2157 domain-containing protein</fullName>
    </recommendedName>
</protein>
<evidence type="ECO:0008006" key="4">
    <source>
        <dbReference type="Google" id="ProtNLM"/>
    </source>
</evidence>
<evidence type="ECO:0000313" key="3">
    <source>
        <dbReference type="Proteomes" id="UP001165561"/>
    </source>
</evidence>
<comment type="caution">
    <text evidence="2">The sequence shown here is derived from an EMBL/GenBank/DDBJ whole genome shotgun (WGS) entry which is preliminary data.</text>
</comment>
<gene>
    <name evidence="2" type="ORF">PU560_17065</name>
</gene>
<feature type="transmembrane region" description="Helical" evidence="1">
    <location>
        <begin position="240"/>
        <end position="265"/>
    </location>
</feature>
<feature type="transmembrane region" description="Helical" evidence="1">
    <location>
        <begin position="42"/>
        <end position="60"/>
    </location>
</feature>
<feature type="transmembrane region" description="Helical" evidence="1">
    <location>
        <begin position="305"/>
        <end position="321"/>
    </location>
</feature>
<proteinExistence type="predicted"/>
<feature type="transmembrane region" description="Helical" evidence="1">
    <location>
        <begin position="99"/>
        <end position="116"/>
    </location>
</feature>
<feature type="transmembrane region" description="Helical" evidence="1">
    <location>
        <begin position="136"/>
        <end position="153"/>
    </location>
</feature>
<sequence length="359" mass="37739">MGSRQADAGGDSAGDGGHAPLARRHLLLRWGLPRDPRASEHLLGFVLTTVLTVVVTRGYLQLAGFPQIGGGGLHVAHVLWGGLAMALAMVLVLSFAGPVVRPLAAFLGGIGFGLFIDEVGKFLTQDNDYFYRPAPMIMYATLVLLMIGADALHGRREHHPSEHLAGAADHAVAGLVGGLSPRRRAVAEDLLAQGRGARGSAETEALLAAIPDDDAEVPDPFQAVTIKVRELLHAVVTRRWATGVTAGLFVVLVAGGAGTLALSWAGDSGPGWARTTALVSLVVMVAVAARGWSVLSADEYRGLQWMRRAVLVNLLITQVALFRLDPWLAAAGLAVALLALGVIAAEKLRLERLHEGGAY</sequence>
<accession>A0ABT5U1E8</accession>
<organism evidence="2 3">
    <name type="scientific">Georgenia halotolerans</name>
    <dbReference type="NCBI Taxonomy" id="3028317"/>
    <lineage>
        <taxon>Bacteria</taxon>
        <taxon>Bacillati</taxon>
        <taxon>Actinomycetota</taxon>
        <taxon>Actinomycetes</taxon>
        <taxon>Micrococcales</taxon>
        <taxon>Bogoriellaceae</taxon>
        <taxon>Georgenia</taxon>
    </lineage>
</organism>
<keyword evidence="1" id="KW-0812">Transmembrane</keyword>
<dbReference type="Proteomes" id="UP001165561">
    <property type="component" value="Unassembled WGS sequence"/>
</dbReference>
<feature type="transmembrane region" description="Helical" evidence="1">
    <location>
        <begin position="271"/>
        <end position="293"/>
    </location>
</feature>
<feature type="transmembrane region" description="Helical" evidence="1">
    <location>
        <begin position="72"/>
        <end position="92"/>
    </location>
</feature>
<dbReference type="EMBL" id="JARACI010001197">
    <property type="protein sequence ID" value="MDD9208161.1"/>
    <property type="molecule type" value="Genomic_DNA"/>
</dbReference>
<keyword evidence="3" id="KW-1185">Reference proteome</keyword>
<keyword evidence="1" id="KW-0472">Membrane</keyword>
<feature type="transmembrane region" description="Helical" evidence="1">
    <location>
        <begin position="327"/>
        <end position="345"/>
    </location>
</feature>